<reference evidence="12" key="1">
    <citation type="submission" date="2016-04" db="EMBL/GenBank/DDBJ databases">
        <authorList>
            <person name="Tagini F."/>
        </authorList>
    </citation>
    <scope>NUCLEOTIDE SEQUENCE [LARGE SCALE GENOMIC DNA]</scope>
    <source>
        <strain evidence="12">CHUV0807</strain>
    </source>
</reference>
<dbReference type="GO" id="GO:0005737">
    <property type="term" value="C:cytoplasm"/>
    <property type="evidence" value="ECO:0007669"/>
    <property type="project" value="UniProtKB-SubCell"/>
</dbReference>
<keyword evidence="8" id="KW-0067">ATP-binding</keyword>
<dbReference type="GO" id="GO:0002949">
    <property type="term" value="P:tRNA threonylcarbamoyladenosine modification"/>
    <property type="evidence" value="ECO:0007669"/>
    <property type="project" value="InterPro"/>
</dbReference>
<comment type="similarity">
    <text evidence="2">Belongs to the TsaE family.</text>
</comment>
<gene>
    <name evidence="11" type="ORF">CHUV0807_1933</name>
</gene>
<evidence type="ECO:0000313" key="11">
    <source>
        <dbReference type="EMBL" id="SAM68508.1"/>
    </source>
</evidence>
<keyword evidence="4" id="KW-0963">Cytoplasm</keyword>
<evidence type="ECO:0000313" key="12">
    <source>
        <dbReference type="Proteomes" id="UP000190837"/>
    </source>
</evidence>
<dbReference type="Pfam" id="PF02367">
    <property type="entry name" value="TsaE"/>
    <property type="match status" value="1"/>
</dbReference>
<dbReference type="InterPro" id="IPR027417">
    <property type="entry name" value="P-loop_NTPase"/>
</dbReference>
<dbReference type="PANTHER" id="PTHR33540">
    <property type="entry name" value="TRNA THREONYLCARBAMOYLADENOSINE BIOSYNTHESIS PROTEIN TSAE"/>
    <property type="match status" value="1"/>
</dbReference>
<keyword evidence="9" id="KW-0460">Magnesium</keyword>
<evidence type="ECO:0000256" key="10">
    <source>
        <dbReference type="ARBA" id="ARBA00032441"/>
    </source>
</evidence>
<evidence type="ECO:0000256" key="7">
    <source>
        <dbReference type="ARBA" id="ARBA00022741"/>
    </source>
</evidence>
<sequence>MPHPYPSLKNDEQQNITTEFPPLSRAILPAARIAAVMTPSFLMIRECRMERIFDITTWEALDAAVAALRQCADKKVYYLEGTLGAGKTTFVQHWLRQAGYSGVVQSPTYALMNEYYIGQQTVIHADLYRLAAPDELLYLDVRDWSERATHIFIEWAQNGGDYLPAADVFCQFALRDGRRYLSVAAA</sequence>
<evidence type="ECO:0000256" key="3">
    <source>
        <dbReference type="ARBA" id="ARBA00019010"/>
    </source>
</evidence>
<dbReference type="GO" id="GO:0005524">
    <property type="term" value="F:ATP binding"/>
    <property type="evidence" value="ECO:0007669"/>
    <property type="project" value="UniProtKB-KW"/>
</dbReference>
<protein>
    <recommendedName>
        <fullName evidence="3">tRNA threonylcarbamoyladenosine biosynthesis protein TsaE</fullName>
    </recommendedName>
    <alternativeName>
        <fullName evidence="10">t(6)A37 threonylcarbamoyladenosine biosynthesis protein TsaE</fullName>
    </alternativeName>
</protein>
<keyword evidence="7" id="KW-0547">Nucleotide-binding</keyword>
<keyword evidence="6" id="KW-0479">Metal-binding</keyword>
<dbReference type="EMBL" id="FKLO01000065">
    <property type="protein sequence ID" value="SAM68508.1"/>
    <property type="molecule type" value="Genomic_DNA"/>
</dbReference>
<evidence type="ECO:0000256" key="9">
    <source>
        <dbReference type="ARBA" id="ARBA00022842"/>
    </source>
</evidence>
<evidence type="ECO:0000256" key="2">
    <source>
        <dbReference type="ARBA" id="ARBA00007599"/>
    </source>
</evidence>
<dbReference type="GO" id="GO:0046872">
    <property type="term" value="F:metal ion binding"/>
    <property type="evidence" value="ECO:0007669"/>
    <property type="project" value="UniProtKB-KW"/>
</dbReference>
<dbReference type="Gene3D" id="3.40.50.300">
    <property type="entry name" value="P-loop containing nucleotide triphosphate hydrolases"/>
    <property type="match status" value="1"/>
</dbReference>
<organism evidence="11 12">
    <name type="scientific">Cardiobacterium hominis</name>
    <dbReference type="NCBI Taxonomy" id="2718"/>
    <lineage>
        <taxon>Bacteria</taxon>
        <taxon>Pseudomonadati</taxon>
        <taxon>Pseudomonadota</taxon>
        <taxon>Gammaproteobacteria</taxon>
        <taxon>Cardiobacteriales</taxon>
        <taxon>Cardiobacteriaceae</taxon>
        <taxon>Cardiobacterium</taxon>
    </lineage>
</organism>
<evidence type="ECO:0000256" key="1">
    <source>
        <dbReference type="ARBA" id="ARBA00004496"/>
    </source>
</evidence>
<evidence type="ECO:0000256" key="4">
    <source>
        <dbReference type="ARBA" id="ARBA00022490"/>
    </source>
</evidence>
<proteinExistence type="inferred from homology"/>
<dbReference type="InterPro" id="IPR003442">
    <property type="entry name" value="T6A_TsaE"/>
</dbReference>
<dbReference type="RefSeq" id="WP_256861008.1">
    <property type="nucleotide sequence ID" value="NZ_FKLO01000065.1"/>
</dbReference>
<dbReference type="AlphaFoldDB" id="A0A1C3H5S3"/>
<dbReference type="Proteomes" id="UP000190837">
    <property type="component" value="Unassembled WGS sequence"/>
</dbReference>
<comment type="subcellular location">
    <subcellularLocation>
        <location evidence="1">Cytoplasm</location>
    </subcellularLocation>
</comment>
<evidence type="ECO:0000256" key="8">
    <source>
        <dbReference type="ARBA" id="ARBA00022840"/>
    </source>
</evidence>
<keyword evidence="5" id="KW-0819">tRNA processing</keyword>
<evidence type="ECO:0000256" key="6">
    <source>
        <dbReference type="ARBA" id="ARBA00022723"/>
    </source>
</evidence>
<dbReference type="PANTHER" id="PTHR33540:SF2">
    <property type="entry name" value="TRNA THREONYLCARBAMOYLADENOSINE BIOSYNTHESIS PROTEIN TSAE"/>
    <property type="match status" value="1"/>
</dbReference>
<evidence type="ECO:0000256" key="5">
    <source>
        <dbReference type="ARBA" id="ARBA00022694"/>
    </source>
</evidence>
<dbReference type="SUPFAM" id="SSF52540">
    <property type="entry name" value="P-loop containing nucleoside triphosphate hydrolases"/>
    <property type="match status" value="1"/>
</dbReference>
<dbReference type="NCBIfam" id="TIGR00150">
    <property type="entry name" value="T6A_YjeE"/>
    <property type="match status" value="1"/>
</dbReference>
<accession>A0A1C3H5S3</accession>
<name>A0A1C3H5S3_9GAMM</name>